<dbReference type="Pfam" id="PF00512">
    <property type="entry name" value="HisKA"/>
    <property type="match status" value="1"/>
</dbReference>
<evidence type="ECO:0000313" key="20">
    <source>
        <dbReference type="EMBL" id="WMS86734.1"/>
    </source>
</evidence>
<dbReference type="SMART" id="SM00388">
    <property type="entry name" value="HisKA"/>
    <property type="match status" value="1"/>
</dbReference>
<comment type="subcellular location">
    <subcellularLocation>
        <location evidence="2">Membrane</location>
        <topology evidence="2">Multi-pass membrane protein</topology>
    </subcellularLocation>
</comment>
<dbReference type="PROSITE" id="PS50110">
    <property type="entry name" value="RESPONSE_REGULATORY"/>
    <property type="match status" value="2"/>
</dbReference>
<evidence type="ECO:0000256" key="4">
    <source>
        <dbReference type="ARBA" id="ARBA00022553"/>
    </source>
</evidence>
<dbReference type="Pfam" id="PF02518">
    <property type="entry name" value="HATPase_c"/>
    <property type="match status" value="1"/>
</dbReference>
<dbReference type="Proteomes" id="UP001239782">
    <property type="component" value="Chromosome"/>
</dbReference>
<dbReference type="SUPFAM" id="SSF55874">
    <property type="entry name" value="ATPase domain of HSP90 chaperone/DNA topoisomerase II/histidine kinase"/>
    <property type="match status" value="1"/>
</dbReference>
<dbReference type="PROSITE" id="PS50109">
    <property type="entry name" value="HIS_KIN"/>
    <property type="match status" value="1"/>
</dbReference>
<keyword evidence="10 17" id="KW-1133">Transmembrane helix</keyword>
<dbReference type="Gene3D" id="3.40.50.2300">
    <property type="match status" value="2"/>
</dbReference>
<protein>
    <recommendedName>
        <fullName evidence="14">Sensory/regulatory protein RpfC</fullName>
        <ecNumber evidence="3">2.7.13.3</ecNumber>
    </recommendedName>
</protein>
<gene>
    <name evidence="20" type="ORF">Q9312_16050</name>
</gene>
<feature type="transmembrane region" description="Helical" evidence="17">
    <location>
        <begin position="18"/>
        <end position="40"/>
    </location>
</feature>
<keyword evidence="7" id="KW-0547">Nucleotide-binding</keyword>
<dbReference type="InterPro" id="IPR003661">
    <property type="entry name" value="HisK_dim/P_dom"/>
</dbReference>
<evidence type="ECO:0000256" key="17">
    <source>
        <dbReference type="SAM" id="Phobius"/>
    </source>
</evidence>
<dbReference type="PRINTS" id="PR00344">
    <property type="entry name" value="BCTRLSENSOR"/>
</dbReference>
<dbReference type="FunFam" id="1.10.287.130:FF:000002">
    <property type="entry name" value="Two-component osmosensing histidine kinase"/>
    <property type="match status" value="1"/>
</dbReference>
<evidence type="ECO:0000256" key="1">
    <source>
        <dbReference type="ARBA" id="ARBA00000085"/>
    </source>
</evidence>
<evidence type="ECO:0000259" key="19">
    <source>
        <dbReference type="PROSITE" id="PS50110"/>
    </source>
</evidence>
<keyword evidence="21" id="KW-1185">Reference proteome</keyword>
<dbReference type="KEGG" id="plei:Q9312_16050"/>
<dbReference type="PANTHER" id="PTHR45339">
    <property type="entry name" value="HYBRID SIGNAL TRANSDUCTION HISTIDINE KINASE J"/>
    <property type="match status" value="1"/>
</dbReference>
<dbReference type="GO" id="GO:0000155">
    <property type="term" value="F:phosphorelay sensor kinase activity"/>
    <property type="evidence" value="ECO:0007669"/>
    <property type="project" value="InterPro"/>
</dbReference>
<feature type="domain" description="Response regulatory" evidence="19">
    <location>
        <begin position="620"/>
        <end position="734"/>
    </location>
</feature>
<dbReference type="EMBL" id="CP133548">
    <property type="protein sequence ID" value="WMS86734.1"/>
    <property type="molecule type" value="Genomic_DNA"/>
</dbReference>
<dbReference type="InterPro" id="IPR036097">
    <property type="entry name" value="HisK_dim/P_sf"/>
</dbReference>
<accession>A0AA51RSM7</accession>
<dbReference type="SMART" id="SM00448">
    <property type="entry name" value="REC"/>
    <property type="match status" value="2"/>
</dbReference>
<evidence type="ECO:0000256" key="16">
    <source>
        <dbReference type="SAM" id="Coils"/>
    </source>
</evidence>
<dbReference type="SMART" id="SM00387">
    <property type="entry name" value="HATPase_c"/>
    <property type="match status" value="1"/>
</dbReference>
<evidence type="ECO:0000259" key="18">
    <source>
        <dbReference type="PROSITE" id="PS50109"/>
    </source>
</evidence>
<dbReference type="InterPro" id="IPR036890">
    <property type="entry name" value="HATPase_C_sf"/>
</dbReference>
<dbReference type="PANTHER" id="PTHR45339:SF5">
    <property type="entry name" value="HISTIDINE KINASE"/>
    <property type="match status" value="1"/>
</dbReference>
<evidence type="ECO:0000256" key="11">
    <source>
        <dbReference type="ARBA" id="ARBA00023012"/>
    </source>
</evidence>
<keyword evidence="8" id="KW-0418">Kinase</keyword>
<dbReference type="InterPro" id="IPR029095">
    <property type="entry name" value="NarX-like_N"/>
</dbReference>
<evidence type="ECO:0000256" key="9">
    <source>
        <dbReference type="ARBA" id="ARBA00022840"/>
    </source>
</evidence>
<dbReference type="InterPro" id="IPR003594">
    <property type="entry name" value="HATPase_dom"/>
</dbReference>
<keyword evidence="4 15" id="KW-0597">Phosphoprotein</keyword>
<evidence type="ECO:0000256" key="13">
    <source>
        <dbReference type="ARBA" id="ARBA00064003"/>
    </source>
</evidence>
<reference evidence="20 21" key="1">
    <citation type="submission" date="2023-08" db="EMBL/GenBank/DDBJ databases">
        <title>Pleionea litopenaei sp. nov., isolated from stomach of juvenile Litopenaeus vannamei.</title>
        <authorList>
            <person name="Rho A.M."/>
            <person name="Hwang C.Y."/>
        </authorList>
    </citation>
    <scope>NUCLEOTIDE SEQUENCE [LARGE SCALE GENOMIC DNA]</scope>
    <source>
        <strain evidence="20 21">HL-JVS1</strain>
    </source>
</reference>
<evidence type="ECO:0000256" key="12">
    <source>
        <dbReference type="ARBA" id="ARBA00023136"/>
    </source>
</evidence>
<evidence type="ECO:0000256" key="2">
    <source>
        <dbReference type="ARBA" id="ARBA00004141"/>
    </source>
</evidence>
<evidence type="ECO:0000256" key="14">
    <source>
        <dbReference type="ARBA" id="ARBA00068150"/>
    </source>
</evidence>
<feature type="modified residue" description="4-aspartylphosphate" evidence="15">
    <location>
        <position position="543"/>
    </location>
</feature>
<evidence type="ECO:0000256" key="5">
    <source>
        <dbReference type="ARBA" id="ARBA00022679"/>
    </source>
</evidence>
<dbReference type="CDD" id="cd16922">
    <property type="entry name" value="HATPase_EvgS-ArcB-TorS-like"/>
    <property type="match status" value="1"/>
</dbReference>
<dbReference type="InterPro" id="IPR011006">
    <property type="entry name" value="CheY-like_superfamily"/>
</dbReference>
<evidence type="ECO:0000256" key="3">
    <source>
        <dbReference type="ARBA" id="ARBA00012438"/>
    </source>
</evidence>
<dbReference type="CDD" id="cd17546">
    <property type="entry name" value="REC_hyHK_CKI1_RcsC-like"/>
    <property type="match status" value="2"/>
</dbReference>
<dbReference type="Gene3D" id="1.10.287.130">
    <property type="match status" value="1"/>
</dbReference>
<feature type="modified residue" description="4-aspartylphosphate" evidence="15">
    <location>
        <position position="669"/>
    </location>
</feature>
<dbReference type="GO" id="GO:0016020">
    <property type="term" value="C:membrane"/>
    <property type="evidence" value="ECO:0007669"/>
    <property type="project" value="UniProtKB-SubCell"/>
</dbReference>
<keyword evidence="12 17" id="KW-0472">Membrane</keyword>
<dbReference type="Gene3D" id="3.30.565.10">
    <property type="entry name" value="Histidine kinase-like ATPase, C-terminal domain"/>
    <property type="match status" value="1"/>
</dbReference>
<dbReference type="CDD" id="cd00082">
    <property type="entry name" value="HisKA"/>
    <property type="match status" value="1"/>
</dbReference>
<feature type="coiled-coil region" evidence="16">
    <location>
        <begin position="221"/>
        <end position="248"/>
    </location>
</feature>
<dbReference type="SUPFAM" id="SSF52172">
    <property type="entry name" value="CheY-like"/>
    <property type="match status" value="2"/>
</dbReference>
<evidence type="ECO:0000313" key="21">
    <source>
        <dbReference type="Proteomes" id="UP001239782"/>
    </source>
</evidence>
<evidence type="ECO:0000256" key="8">
    <source>
        <dbReference type="ARBA" id="ARBA00022777"/>
    </source>
</evidence>
<keyword evidence="11" id="KW-0902">Two-component regulatory system</keyword>
<evidence type="ECO:0000256" key="15">
    <source>
        <dbReference type="PROSITE-ProRule" id="PRU00169"/>
    </source>
</evidence>
<evidence type="ECO:0000256" key="7">
    <source>
        <dbReference type="ARBA" id="ARBA00022741"/>
    </source>
</evidence>
<dbReference type="RefSeq" id="WP_309201879.1">
    <property type="nucleotide sequence ID" value="NZ_CP133548.1"/>
</dbReference>
<comment type="catalytic activity">
    <reaction evidence="1">
        <text>ATP + protein L-histidine = ADP + protein N-phospho-L-histidine.</text>
        <dbReference type="EC" id="2.7.13.3"/>
    </reaction>
</comment>
<comment type="subunit">
    <text evidence="13">At low DSF concentrations, interacts with RpfF.</text>
</comment>
<keyword evidence="6 17" id="KW-0812">Transmembrane</keyword>
<dbReference type="InterPro" id="IPR004358">
    <property type="entry name" value="Sig_transdc_His_kin-like_C"/>
</dbReference>
<feature type="domain" description="Response regulatory" evidence="19">
    <location>
        <begin position="492"/>
        <end position="610"/>
    </location>
</feature>
<name>A0AA51RSM7_9GAMM</name>
<organism evidence="20 21">
    <name type="scientific">Pleionea litopenaei</name>
    <dbReference type="NCBI Taxonomy" id="3070815"/>
    <lineage>
        <taxon>Bacteria</taxon>
        <taxon>Pseudomonadati</taxon>
        <taxon>Pseudomonadota</taxon>
        <taxon>Gammaproteobacteria</taxon>
        <taxon>Oceanospirillales</taxon>
        <taxon>Pleioneaceae</taxon>
        <taxon>Pleionea</taxon>
    </lineage>
</organism>
<evidence type="ECO:0000256" key="6">
    <source>
        <dbReference type="ARBA" id="ARBA00022692"/>
    </source>
</evidence>
<feature type="domain" description="Histidine kinase" evidence="18">
    <location>
        <begin position="248"/>
        <end position="475"/>
    </location>
</feature>
<dbReference type="Pfam" id="PF13675">
    <property type="entry name" value="PilJ"/>
    <property type="match status" value="1"/>
</dbReference>
<dbReference type="InterPro" id="IPR001789">
    <property type="entry name" value="Sig_transdc_resp-reg_receiver"/>
</dbReference>
<dbReference type="SUPFAM" id="SSF47384">
    <property type="entry name" value="Homodimeric domain of signal transducing histidine kinase"/>
    <property type="match status" value="1"/>
</dbReference>
<keyword evidence="5" id="KW-0808">Transferase</keyword>
<keyword evidence="16" id="KW-0175">Coiled coil</keyword>
<dbReference type="Pfam" id="PF00072">
    <property type="entry name" value="Response_reg"/>
    <property type="match status" value="2"/>
</dbReference>
<proteinExistence type="predicted"/>
<sequence>MSSNHDADKINARIRHRYLIALTLIAVLISATAFVAQYMLSSSKFDAQIINLAGSQRMLSQKIALHANSILRGSSIAEVSKARQELQATAEKFSTNHQQLAYKEFSLRPQLLSTAILDLYFSGNPSLDHRVTQYVAHARQLISQATPTKTDWPYTTEQTNQLLRDLDSVVSAFEEEARERIKFTSHVELALWIFTMILLMLEVIFIFKPLERKVTELFLKSETARVRAQQLQEKAELASQAKSQFLANMSHELRTPLNGILGMIELSAEEKDAKVRFDYLTKAKNSGKHLLSIINDVLDISKIEAERLTIEHFPFSMTKLIDDCLAPIAVLCQKKGLAFTYDFAEENASVNPEWVQGDPVRVSQVLHNLLNNAVKFTETGGIEVSIKFADNEESSRYINLNVNIKDTGVGIPEEKLTTIFEKFTQADDSTTRRFGGTGLGLNISKQLVDLMQGKLEVTSEIDVGTEFSLSIPLQLATEPPQAARDEFDEAFTVAIVDDLNSSRQYLSLVLSRAKINYVEFNSGIGLIDYLTQTNSHFDLILIDLHMPELDGLQTVEMLKERKLINDTPLIMVSAASDQHLFTQQQQQWFRAILTKPINEPHLLSLIKELSQSELPKRSLNILIAEDNSVSALIAIKMVEKLGHKTTWVKNGEEAVEYVKKGQFDLVLMDVNMPILDGHQASERIRSQHNNIPIIALTANAFTEDISASKQAGMTDHITKPIVFTELQRAIQSAVAK</sequence>
<dbReference type="EC" id="2.7.13.3" evidence="3"/>
<dbReference type="FunFam" id="3.30.565.10:FF:000010">
    <property type="entry name" value="Sensor histidine kinase RcsC"/>
    <property type="match status" value="1"/>
</dbReference>
<dbReference type="AlphaFoldDB" id="A0AA51RSM7"/>
<keyword evidence="9" id="KW-0067">ATP-binding</keyword>
<evidence type="ECO:0000256" key="10">
    <source>
        <dbReference type="ARBA" id="ARBA00022989"/>
    </source>
</evidence>
<dbReference type="InterPro" id="IPR005467">
    <property type="entry name" value="His_kinase_dom"/>
</dbReference>
<dbReference type="GO" id="GO:0005524">
    <property type="term" value="F:ATP binding"/>
    <property type="evidence" value="ECO:0007669"/>
    <property type="project" value="UniProtKB-KW"/>
</dbReference>